<protein>
    <submittedName>
        <fullName evidence="1">SpoVR family protein</fullName>
    </submittedName>
</protein>
<reference evidence="2" key="1">
    <citation type="submission" date="2017-09" db="EMBL/GenBank/DDBJ databases">
        <title>Depth-based differentiation of microbial function through sediment-hosted aquifers and enrichment of novel symbionts in the deep terrestrial subsurface.</title>
        <authorList>
            <person name="Probst A.J."/>
            <person name="Ladd B."/>
            <person name="Jarett J.K."/>
            <person name="Geller-Mcgrath D.E."/>
            <person name="Sieber C.M.K."/>
            <person name="Emerson J.B."/>
            <person name="Anantharaman K."/>
            <person name="Thomas B.C."/>
            <person name="Malmstrom R."/>
            <person name="Stieglmeier M."/>
            <person name="Klingl A."/>
            <person name="Woyke T."/>
            <person name="Ryan C.M."/>
            <person name="Banfield J.F."/>
        </authorList>
    </citation>
    <scope>NUCLEOTIDE SEQUENCE [LARGE SCALE GENOMIC DNA]</scope>
</reference>
<comment type="caution">
    <text evidence="1">The sequence shown here is derived from an EMBL/GenBank/DDBJ whole genome shotgun (WGS) entry which is preliminary data.</text>
</comment>
<gene>
    <name evidence="1" type="ORF">CO014_01235</name>
</gene>
<name>A0A2M8G921_9BACT</name>
<dbReference type="EMBL" id="PFQR01000032">
    <property type="protein sequence ID" value="PJC69905.1"/>
    <property type="molecule type" value="Genomic_DNA"/>
</dbReference>
<proteinExistence type="predicted"/>
<evidence type="ECO:0000313" key="2">
    <source>
        <dbReference type="Proteomes" id="UP000229041"/>
    </source>
</evidence>
<dbReference type="AlphaFoldDB" id="A0A2M8G921"/>
<dbReference type="Proteomes" id="UP000229041">
    <property type="component" value="Unassembled WGS sequence"/>
</dbReference>
<evidence type="ECO:0000313" key="1">
    <source>
        <dbReference type="EMBL" id="PJC69905.1"/>
    </source>
</evidence>
<organism evidence="1 2">
    <name type="scientific">Candidatus Tagabacteria bacterium CG_4_8_14_3_um_filter_41_8</name>
    <dbReference type="NCBI Taxonomy" id="1975018"/>
    <lineage>
        <taxon>Bacteria</taxon>
        <taxon>Candidatus Tagaibacteriota</taxon>
    </lineage>
</organism>
<sequence>MHLYEFIEELARKGKISYGFQLIKDSEIRRRYDEKKGEEYAKKVLLEARKNFDDFMLINFLSDDDFQDFVNKYNLFVAGARFNPDKWIIKIYIKSRSGKAYREM</sequence>
<feature type="non-terminal residue" evidence="1">
    <location>
        <position position="104"/>
    </location>
</feature>
<accession>A0A2M8G921</accession>